<reference evidence="1 2" key="3">
    <citation type="journal article" date="2012" name="BMC Genomics">
        <title>Genome-wide dynamic transcriptional profiling in clostridium beijerinckii NCIMB 8052 using single-nucleotide resolution RNA-Seq.</title>
        <authorList>
            <person name="Wang Y."/>
            <person name="Li X."/>
            <person name="Mao Y."/>
            <person name="Blaschek H.P."/>
        </authorList>
    </citation>
    <scope>NUCLEOTIDE SEQUENCE [LARGE SCALE GENOMIC DNA]</scope>
    <source>
        <strain evidence="2">ATCC 51743 / NCIMB 8052</strain>
    </source>
</reference>
<dbReference type="EMBL" id="CP000721">
    <property type="protein sequence ID" value="ABR33089.1"/>
    <property type="molecule type" value="Genomic_DNA"/>
</dbReference>
<proteinExistence type="predicted"/>
<reference evidence="1 2" key="1">
    <citation type="submission" date="2007-06" db="EMBL/GenBank/DDBJ databases">
        <title>Complete sequence of Clostridium beijerinckii NCIMB 8052.</title>
        <authorList>
            <consortium name="US DOE Joint Genome Institute"/>
            <person name="Copeland A."/>
            <person name="Lucas S."/>
            <person name="Lapidus A."/>
            <person name="Barry K."/>
            <person name="Detter J.C."/>
            <person name="Glavina del Rio T."/>
            <person name="Hammon N."/>
            <person name="Israni S."/>
            <person name="Dalin E."/>
            <person name="Tice H."/>
            <person name="Pitluck S."/>
            <person name="Sims D."/>
            <person name="Brettin T."/>
            <person name="Bruce D."/>
            <person name="Tapia R."/>
            <person name="Brainard J."/>
            <person name="Schmutz J."/>
            <person name="Larimer F."/>
            <person name="Land M."/>
            <person name="Hauser L."/>
            <person name="Kyrpides N."/>
            <person name="Mikhailova N."/>
            <person name="Bennet G."/>
            <person name="Cann I."/>
            <person name="Chen J.-S."/>
            <person name="Contreras A.L."/>
            <person name="Jones D."/>
            <person name="Kashket E."/>
            <person name="Mitchell W."/>
            <person name="Stoddard S."/>
            <person name="Schwarz W."/>
            <person name="Qureshi N."/>
            <person name="Young M."/>
            <person name="Shi Z."/>
            <person name="Ezeji T."/>
            <person name="White B."/>
            <person name="Blaschek H."/>
            <person name="Richardson P."/>
        </authorList>
    </citation>
    <scope>NUCLEOTIDE SEQUENCE [LARGE SCALE GENOMIC DNA]</scope>
    <source>
        <strain evidence="2">ATCC 51743 / NCIMB 8052</strain>
    </source>
</reference>
<dbReference type="HOGENOM" id="CLU_139058_1_1_9"/>
<evidence type="ECO:0000313" key="2">
    <source>
        <dbReference type="Proteomes" id="UP000000565"/>
    </source>
</evidence>
<reference evidence="1 2" key="2">
    <citation type="journal article" date="2011" name="BMC Genomics">
        <title>Single-nucleotide resolution analysis of the transcriptome structure of Clostridium beijerinckii NCIMB 8052 using RNA-Seq.</title>
        <authorList>
            <person name="Wang Y."/>
            <person name="Li X."/>
            <person name="Mao Y."/>
            <person name="Blaschek H.P."/>
        </authorList>
    </citation>
    <scope>NUCLEOTIDE SEQUENCE [LARGE SCALE GENOMIC DNA]</scope>
    <source>
        <strain evidence="2">ATCC 51743 / NCIMB 8052</strain>
    </source>
</reference>
<protein>
    <submittedName>
        <fullName evidence="1">Uncharacterized protein</fullName>
    </submittedName>
</protein>
<sequence length="145" mass="16830">MGDRIGYNNFPPNEILKIGGGIFLSISEQLERDKKIKQEINKIKKIFKDFPKDKTKVLEGLINEAAFMKVSLEDTRTDLIKKGLTELFEQGEQSFNRERPEVKIYTTFMQRYSGVMKQLIDLLPVEVKKQEADALMEFIKKGKLK</sequence>
<name>A6LRV9_CLOB8</name>
<gene>
    <name evidence="1" type="ordered locus">Cbei_0905</name>
</gene>
<dbReference type="KEGG" id="cbe:Cbei_0905"/>
<dbReference type="eggNOG" id="ENOG5032R6G">
    <property type="taxonomic scope" value="Bacteria"/>
</dbReference>
<dbReference type="AlphaFoldDB" id="A6LRV9"/>
<organism evidence="1 2">
    <name type="scientific">Clostridium beijerinckii (strain ATCC 51743 / NCIMB 8052)</name>
    <name type="common">Clostridium acetobutylicum</name>
    <dbReference type="NCBI Taxonomy" id="290402"/>
    <lineage>
        <taxon>Bacteria</taxon>
        <taxon>Bacillati</taxon>
        <taxon>Bacillota</taxon>
        <taxon>Clostridia</taxon>
        <taxon>Eubacteriales</taxon>
        <taxon>Clostridiaceae</taxon>
        <taxon>Clostridium</taxon>
    </lineage>
</organism>
<dbReference type="Proteomes" id="UP000000565">
    <property type="component" value="Chromosome"/>
</dbReference>
<accession>A6LRV9</accession>
<evidence type="ECO:0000313" key="1">
    <source>
        <dbReference type="EMBL" id="ABR33089.1"/>
    </source>
</evidence>